<comment type="caution">
    <text evidence="1">The sequence shown here is derived from an EMBL/GenBank/DDBJ whole genome shotgun (WGS) entry which is preliminary data.</text>
</comment>
<evidence type="ECO:0008006" key="3">
    <source>
        <dbReference type="Google" id="ProtNLM"/>
    </source>
</evidence>
<proteinExistence type="predicted"/>
<dbReference type="Pfam" id="PF07370">
    <property type="entry name" value="DUF1489"/>
    <property type="match status" value="1"/>
</dbReference>
<protein>
    <recommendedName>
        <fullName evidence="3">DUF1489 family protein</fullName>
    </recommendedName>
</protein>
<evidence type="ECO:0000313" key="2">
    <source>
        <dbReference type="Proteomes" id="UP000198462"/>
    </source>
</evidence>
<accession>A0A219B7T7</accession>
<dbReference type="AlphaFoldDB" id="A0A219B7T7"/>
<evidence type="ECO:0000313" key="1">
    <source>
        <dbReference type="EMBL" id="OWV33828.1"/>
    </source>
</evidence>
<dbReference type="Proteomes" id="UP000198462">
    <property type="component" value="Unassembled WGS sequence"/>
</dbReference>
<dbReference type="EMBL" id="NFZT01000001">
    <property type="protein sequence ID" value="OWV33828.1"/>
    <property type="molecule type" value="Genomic_DNA"/>
</dbReference>
<keyword evidence="2" id="KW-1185">Reference proteome</keyword>
<name>A0A219B7T7_9SPHN</name>
<gene>
    <name evidence="1" type="ORF">B5C34_10400</name>
</gene>
<dbReference type="PIRSF" id="PIRSF032025">
    <property type="entry name" value="UCP032025"/>
    <property type="match status" value="1"/>
</dbReference>
<sequence>MLHLTKTAVQCGHVQELEQRNEGRLGSYLGVPAVPIYTRYRPTRHAELVGGSLYWIVAHQLRVRQEILGFEEAQTEKGQQWRIWLGAEMIPVAARRKRAHQGWRYLEDRVKPADMVGGSGDISALPPALVRELAELCLI</sequence>
<reference evidence="2" key="1">
    <citation type="submission" date="2017-05" db="EMBL/GenBank/DDBJ databases">
        <authorList>
            <person name="Lin X."/>
        </authorList>
    </citation>
    <scope>NUCLEOTIDE SEQUENCE [LARGE SCALE GENOMIC DNA]</scope>
    <source>
        <strain evidence="2">JLT2012</strain>
    </source>
</reference>
<dbReference type="InterPro" id="IPR008320">
    <property type="entry name" value="UCP032025"/>
</dbReference>
<dbReference type="OrthoDB" id="9798292at2"/>
<dbReference type="RefSeq" id="WP_088712551.1">
    <property type="nucleotide sequence ID" value="NZ_NFZT01000001.1"/>
</dbReference>
<organism evidence="1 2">
    <name type="scientific">Pacificimonas flava</name>
    <dbReference type="NCBI Taxonomy" id="1234595"/>
    <lineage>
        <taxon>Bacteria</taxon>
        <taxon>Pseudomonadati</taxon>
        <taxon>Pseudomonadota</taxon>
        <taxon>Alphaproteobacteria</taxon>
        <taxon>Sphingomonadales</taxon>
        <taxon>Sphingosinicellaceae</taxon>
        <taxon>Pacificimonas</taxon>
    </lineage>
</organism>